<dbReference type="OrthoDB" id="196131at2759"/>
<keyword evidence="9" id="KW-0106">Calcium</keyword>
<sequence>MSWPTSQPASPLNACADLRIPGGAERTFEATYAGRLLMISRGGCLFVQKLLRAQLAGAAGVVVINSENHDSRLQVMTCPNQERGGGSEVRIPAAMISWHDGQQLLERLNSEPLTATLFFLLHDVARWPHSWLNVPTSESRTSGGMVSAELQQLKRKYDEEDVEPQLDPDEDDGYEDYVPIKKRKAAMREKLVSDRQKERREEAERVMRERLAEEKKKRGIANSLLAVSAKLKAEEEANKEGREAAIKESIRNEEDQLLEQVQLQMSTPLMSVRERAKGILYTQRMPAIGDWRPIQKYRDMPEAERASVREKYFIEVNGQEIPAPIKRFEEMRLPRGILEGLKAKGIIRPTQIQMQGIPAGLMGRDIIGIAFTGSGKTLVFGLPMIMCALEQELRARVQPTEGPFGLIIAPSRELAHQTYEVLEFYTDHLAEYHKEFPKLRSVLTIGGLSTGTQAMAIKKGCHMVVATPGRLNDLLSKKRMSLAQCQVLVLDEADRMIDLGFEEEIRNTLDHYRGQRQTLLFSATMPKKIQDFAKTALVDAVVINVGRAGAANLDVIQEVEYVKQEAKLVYLLKCLQKTPPPVLIFCENKSDVDDVHEYLLLKSVEVLEAMQKGGGLPAAPPVPLASNPPKAEKGRSPRSPWIARRIRGETRAQLARLAVDEDLEPTSPTSQPSEVQEEEVEALRTLADLSDSELGKICRGSVPVVQKDLERQNLERAQRRRRVIEAEAQKARRSAVEFRQRREVVSPEKQKEVTPQHTDAREADRNQRLQQVLGKLSGSIPVTTVEDTREGSDYEGLMSSDSEDADSVKLEQKKLSERSKQIRRRVKEAAINGIREKKKFVDRMNRKRRYREAVWKALPQAERAATESAFKLHCNQYYTLTAEAALDALRDIGLRGRTMVERIVVERAVTSLVRELISVEEQGISGAWGAAPKGSPQVWWKTPKELSALPMARMAQDKTKPSQPQQQVRSSRHHHRRMSASQPRQSSVTAQRASTIKDEREAEQAAKELAAALEQKTPHPTGIPIEAFGAEVVPVARWELFEQRAELHFRLFVKEIESSPNPSGIDFDQFQKLVTALELDKAKGPLPPAIKRDKQMKIGPETILDLEMVHIRLLQLEERAARAASAREWAVAKQAKIVESRFKKHRPELLWMWEMFSVHDDDHCGFLGQFEVRRLLKFMGLEPYKQSVASTVDHIISQVDENHDDEVDFNEFLLLVDHLRTFMMKRRRSRLHKIYLSLDLDQNSCLDFDQIVAALAQEGLLRSRREYALAQELLDEEFDLRAVLHPSGEVDSPSTTTPRSSSLSPRKMRQRQAMADDAGSVDFYGFSLIYQLVWERLSQLQAERISQAAKALNFTMTELADIQAAFDVADLDGDGMLTRSELREVLVPLIARMPDEQQLKHVLTSIDVERSEGIDIFEFLTILRSLVTGPNGMVHMYKPFSLMENVSFEKQQELLGVWPISDSYIKNLDANELMEMLSNFLGVRPEQNMRELPYPISSYRKLKEFALRQAEKATQRHRYGMDRNGRVSHKAPEGGFVFRELRKDTGLVVKRFQCFCHLLSTTAKRMKKCPHPPEEPCLPARFASGACSGLLHTCQLEQVLRVKQQCWQTKFMAKAKKKEVDDFSSGIFAKLTEEHGQRSAGEEFANDVTILFCGSKKSGKTSLVDRFINPTKDEKDQPKATVALDYKFARYATDGSSSKVLAHIYDLGGDEANENLLGVPVSKATVGNLVLAITLDLSEPHSCVPNLEKWLQLLRSHVDKSLQMLAQENPPGLLHVDAQRALRANAYAEHPDRGFITPFPVPLVIFGRGLDVDMSLCTTFVVESERSVLPMSSSTLAMASGYAAIEVPRGETQADHSEAIEKASQKLVDVEENQTVFRLEKSSVYGSAIAFPQIARSSGYKGMFISLWIRAYSALALNYFVQMALVMFVGEATQIMNPLGGQMHLCDFGADLDVCKGPDAEFEPRCTGPGGTQFSPSRLYGYTQWAVQKFTKQALLDVMPDQEDVINEKVDPGEYGMENSTCRWLCLLLFVMSVNHEIQVCFRMLAMLWQLPSDPEKCHWIESNSNKEKFVFRIAGMPCHWKLITGIVVFVPKLALCYFVLLEGTTLLLDTSGILDTVLGAMSMAFILEVDEMLHDSMMTHAGRWVLDNMLDFRKEHLADKDEEDGKQYVASAMRYNADEKKDGTTSEGVSAPLREEPVQERKHNGASYGDLLRQVVPLRLIMTLVVMAIFTERYYRFKCVYKDELGMWVSKDMYTPQRASYGLTDFIFNGFFNTVGHDSNSPFWTMPTPPHLLK</sequence>
<feature type="compositionally biased region" description="Acidic residues" evidence="15">
    <location>
        <begin position="159"/>
        <end position="175"/>
    </location>
</feature>
<accession>A0A1Q9CY31</accession>
<keyword evidence="7 19" id="KW-0347">Helicase</keyword>
<feature type="domain" description="EF-hand" evidence="16">
    <location>
        <begin position="1187"/>
        <end position="1222"/>
    </location>
</feature>
<dbReference type="Gene3D" id="1.10.238.10">
    <property type="entry name" value="EF-hand"/>
    <property type="match status" value="2"/>
</dbReference>
<feature type="compositionally biased region" description="Basic and acidic residues" evidence="15">
    <location>
        <begin position="995"/>
        <end position="1005"/>
    </location>
</feature>
<evidence type="ECO:0000256" key="15">
    <source>
        <dbReference type="SAM" id="MobiDB-lite"/>
    </source>
</evidence>
<dbReference type="SUPFAM" id="SSF52540">
    <property type="entry name" value="P-loop containing nucleoside triphosphate hydrolases"/>
    <property type="match status" value="2"/>
</dbReference>
<keyword evidence="8" id="KW-0862">Zinc</keyword>
<keyword evidence="10" id="KW-0067">ATP-binding</keyword>
<feature type="region of interest" description="Disordered" evidence="15">
    <location>
        <begin position="156"/>
        <end position="175"/>
    </location>
</feature>
<dbReference type="GO" id="GO:0008270">
    <property type="term" value="F:zinc ion binding"/>
    <property type="evidence" value="ECO:0007669"/>
    <property type="project" value="UniProtKB-KW"/>
</dbReference>
<feature type="compositionally biased region" description="Polar residues" evidence="15">
    <location>
        <begin position="983"/>
        <end position="994"/>
    </location>
</feature>
<feature type="domain" description="Helicase ATP-binding" evidence="17">
    <location>
        <begin position="357"/>
        <end position="543"/>
    </location>
</feature>
<dbReference type="FunFam" id="3.40.50.300:FF:000657">
    <property type="entry name" value="Probable ATP-dependent RNA helicase DDX41"/>
    <property type="match status" value="1"/>
</dbReference>
<evidence type="ECO:0000256" key="1">
    <source>
        <dbReference type="ARBA" id="ARBA00005253"/>
    </source>
</evidence>
<dbReference type="Proteomes" id="UP000186817">
    <property type="component" value="Unassembled WGS sequence"/>
</dbReference>
<dbReference type="PROSITE" id="PS00039">
    <property type="entry name" value="DEAD_ATP_HELICASE"/>
    <property type="match status" value="1"/>
</dbReference>
<dbReference type="InterPro" id="IPR018247">
    <property type="entry name" value="EF_Hand_1_Ca_BS"/>
</dbReference>
<evidence type="ECO:0000259" key="16">
    <source>
        <dbReference type="PROSITE" id="PS50222"/>
    </source>
</evidence>
<dbReference type="InterPro" id="IPR014014">
    <property type="entry name" value="RNA_helicase_DEAD_Q_motif"/>
</dbReference>
<evidence type="ECO:0000256" key="7">
    <source>
        <dbReference type="ARBA" id="ARBA00022806"/>
    </source>
</evidence>
<feature type="region of interest" description="Disordered" evidence="15">
    <location>
        <begin position="953"/>
        <end position="1005"/>
    </location>
</feature>
<organism evidence="19 20">
    <name type="scientific">Symbiodinium microadriaticum</name>
    <name type="common">Dinoflagellate</name>
    <name type="synonym">Zooxanthella microadriatica</name>
    <dbReference type="NCBI Taxonomy" id="2951"/>
    <lineage>
        <taxon>Eukaryota</taxon>
        <taxon>Sar</taxon>
        <taxon>Alveolata</taxon>
        <taxon>Dinophyceae</taxon>
        <taxon>Suessiales</taxon>
        <taxon>Symbiodiniaceae</taxon>
        <taxon>Symbiodinium</taxon>
    </lineage>
</organism>
<proteinExistence type="inferred from homology"/>
<dbReference type="PROSITE" id="PS00018">
    <property type="entry name" value="EF_HAND_1"/>
    <property type="match status" value="2"/>
</dbReference>
<reference evidence="19 20" key="1">
    <citation type="submission" date="2016-02" db="EMBL/GenBank/DDBJ databases">
        <title>Genome analysis of coral dinoflagellate symbionts highlights evolutionary adaptations to a symbiotic lifestyle.</title>
        <authorList>
            <person name="Aranda M."/>
            <person name="Li Y."/>
            <person name="Liew Y.J."/>
            <person name="Baumgarten S."/>
            <person name="Simakov O."/>
            <person name="Wilson M."/>
            <person name="Piel J."/>
            <person name="Ashoor H."/>
            <person name="Bougouffa S."/>
            <person name="Bajic V.B."/>
            <person name="Ryu T."/>
            <person name="Ravasi T."/>
            <person name="Bayer T."/>
            <person name="Micklem G."/>
            <person name="Kim H."/>
            <person name="Bhak J."/>
            <person name="Lajeunesse T.C."/>
            <person name="Voolstra C.R."/>
        </authorList>
    </citation>
    <scope>NUCLEOTIDE SEQUENCE [LARGE SCALE GENOMIC DNA]</scope>
    <source>
        <strain evidence="19 20">CCMP2467</strain>
    </source>
</reference>
<comment type="caution">
    <text evidence="19">The sequence shown here is derived from an EMBL/GenBank/DDBJ whole genome shotgun (WGS) entry which is preliminary data.</text>
</comment>
<evidence type="ECO:0000256" key="3">
    <source>
        <dbReference type="ARBA" id="ARBA00022723"/>
    </source>
</evidence>
<dbReference type="PROSITE" id="PS50222">
    <property type="entry name" value="EF_HAND_2"/>
    <property type="match status" value="3"/>
</dbReference>
<dbReference type="InterPro" id="IPR000629">
    <property type="entry name" value="RNA-helicase_DEAD-box_CS"/>
</dbReference>
<keyword evidence="11" id="KW-0694">RNA-binding</keyword>
<dbReference type="GO" id="GO:0016787">
    <property type="term" value="F:hydrolase activity"/>
    <property type="evidence" value="ECO:0007669"/>
    <property type="project" value="UniProtKB-KW"/>
</dbReference>
<dbReference type="InterPro" id="IPR002048">
    <property type="entry name" value="EF_hand_dom"/>
</dbReference>
<dbReference type="InterPro" id="IPR014001">
    <property type="entry name" value="Helicase_ATP-bd"/>
</dbReference>
<evidence type="ECO:0000256" key="9">
    <source>
        <dbReference type="ARBA" id="ARBA00022837"/>
    </source>
</evidence>
<keyword evidence="6" id="KW-0378">Hydrolase</keyword>
<evidence type="ECO:0000256" key="12">
    <source>
        <dbReference type="ARBA" id="ARBA00047984"/>
    </source>
</evidence>
<dbReference type="Gene3D" id="3.40.50.300">
    <property type="entry name" value="P-loop containing nucleotide triphosphate hydrolases"/>
    <property type="match status" value="3"/>
</dbReference>
<dbReference type="InterPro" id="IPR003137">
    <property type="entry name" value="PA_domain"/>
</dbReference>
<evidence type="ECO:0000313" key="19">
    <source>
        <dbReference type="EMBL" id="OLP87801.1"/>
    </source>
</evidence>
<dbReference type="GO" id="GO:0005509">
    <property type="term" value="F:calcium ion binding"/>
    <property type="evidence" value="ECO:0007669"/>
    <property type="project" value="InterPro"/>
</dbReference>
<dbReference type="InterPro" id="IPR027417">
    <property type="entry name" value="P-loop_NTPase"/>
</dbReference>
<evidence type="ECO:0000259" key="18">
    <source>
        <dbReference type="PROSITE" id="PS51195"/>
    </source>
</evidence>
<dbReference type="SUPFAM" id="SSF52025">
    <property type="entry name" value="PA domain"/>
    <property type="match status" value="1"/>
</dbReference>
<evidence type="ECO:0000256" key="11">
    <source>
        <dbReference type="ARBA" id="ARBA00022884"/>
    </source>
</evidence>
<feature type="region of interest" description="Disordered" evidence="15">
    <location>
        <begin position="782"/>
        <end position="808"/>
    </location>
</feature>
<dbReference type="GO" id="GO:0003724">
    <property type="term" value="F:RNA helicase activity"/>
    <property type="evidence" value="ECO:0007669"/>
    <property type="project" value="UniProtKB-EC"/>
</dbReference>
<feature type="region of interest" description="Disordered" evidence="15">
    <location>
        <begin position="1285"/>
        <end position="1311"/>
    </location>
</feature>
<keyword evidence="4" id="KW-0547">Nucleotide-binding</keyword>
<keyword evidence="3" id="KW-0479">Metal-binding</keyword>
<evidence type="ECO:0000256" key="14">
    <source>
        <dbReference type="SAM" id="Coils"/>
    </source>
</evidence>
<keyword evidence="14" id="KW-0175">Coiled coil</keyword>
<dbReference type="InterPro" id="IPR046450">
    <property type="entry name" value="PA_dom_sf"/>
</dbReference>
<comment type="similarity">
    <text evidence="1">Belongs to the centrin family.</text>
</comment>
<dbReference type="SMART" id="SM00487">
    <property type="entry name" value="DEXDc"/>
    <property type="match status" value="1"/>
</dbReference>
<dbReference type="EC" id="3.6.4.13" evidence="2"/>
<dbReference type="EMBL" id="LSRX01000842">
    <property type="protein sequence ID" value="OLP87801.1"/>
    <property type="molecule type" value="Genomic_DNA"/>
</dbReference>
<dbReference type="PANTHER" id="PTHR47958">
    <property type="entry name" value="ATP-DEPENDENT RNA HELICASE DBP3"/>
    <property type="match status" value="1"/>
</dbReference>
<feature type="region of interest" description="Disordered" evidence="15">
    <location>
        <begin position="738"/>
        <end position="764"/>
    </location>
</feature>
<dbReference type="GO" id="GO:0003723">
    <property type="term" value="F:RNA binding"/>
    <property type="evidence" value="ECO:0007669"/>
    <property type="project" value="UniProtKB-KW"/>
</dbReference>
<dbReference type="SUPFAM" id="SSF47473">
    <property type="entry name" value="EF-hand"/>
    <property type="match status" value="1"/>
</dbReference>
<evidence type="ECO:0000256" key="5">
    <source>
        <dbReference type="ARBA" id="ARBA00022771"/>
    </source>
</evidence>
<dbReference type="Gene3D" id="3.50.30.30">
    <property type="match status" value="1"/>
</dbReference>
<feature type="short sequence motif" description="Q motif" evidence="13">
    <location>
        <begin position="326"/>
        <end position="354"/>
    </location>
</feature>
<dbReference type="Pfam" id="PF02225">
    <property type="entry name" value="PA"/>
    <property type="match status" value="1"/>
</dbReference>
<evidence type="ECO:0000259" key="17">
    <source>
        <dbReference type="PROSITE" id="PS51192"/>
    </source>
</evidence>
<evidence type="ECO:0000256" key="2">
    <source>
        <dbReference type="ARBA" id="ARBA00012552"/>
    </source>
</evidence>
<feature type="region of interest" description="Disordered" evidence="15">
    <location>
        <begin position="615"/>
        <end position="638"/>
    </location>
</feature>
<evidence type="ECO:0000256" key="10">
    <source>
        <dbReference type="ARBA" id="ARBA00022840"/>
    </source>
</evidence>
<dbReference type="Pfam" id="PF00270">
    <property type="entry name" value="DEAD"/>
    <property type="match status" value="1"/>
</dbReference>
<evidence type="ECO:0000256" key="4">
    <source>
        <dbReference type="ARBA" id="ARBA00022741"/>
    </source>
</evidence>
<keyword evidence="20" id="KW-1185">Reference proteome</keyword>
<keyword evidence="5" id="KW-0863">Zinc-finger</keyword>
<feature type="domain" description="EF-hand" evidence="16">
    <location>
        <begin position="1357"/>
        <end position="1392"/>
    </location>
</feature>
<comment type="catalytic activity">
    <reaction evidence="12">
        <text>ATP + H2O = ADP + phosphate + H(+)</text>
        <dbReference type="Rhea" id="RHEA:13065"/>
        <dbReference type="ChEBI" id="CHEBI:15377"/>
        <dbReference type="ChEBI" id="CHEBI:15378"/>
        <dbReference type="ChEBI" id="CHEBI:30616"/>
        <dbReference type="ChEBI" id="CHEBI:43474"/>
        <dbReference type="ChEBI" id="CHEBI:456216"/>
        <dbReference type="EC" id="3.6.4.13"/>
    </reaction>
</comment>
<evidence type="ECO:0000256" key="8">
    <source>
        <dbReference type="ARBA" id="ARBA00022833"/>
    </source>
</evidence>
<dbReference type="InterPro" id="IPR011545">
    <property type="entry name" value="DEAD/DEAH_box_helicase_dom"/>
</dbReference>
<dbReference type="CDD" id="cd00051">
    <property type="entry name" value="EFh"/>
    <property type="match status" value="2"/>
</dbReference>
<feature type="domain" description="EF-hand" evidence="16">
    <location>
        <begin position="1147"/>
        <end position="1182"/>
    </location>
</feature>
<feature type="domain" description="DEAD-box RNA helicase Q" evidence="18">
    <location>
        <begin position="326"/>
        <end position="354"/>
    </location>
</feature>
<protein>
    <recommendedName>
        <fullName evidence="2">RNA helicase</fullName>
        <ecNumber evidence="2">3.6.4.13</ecNumber>
    </recommendedName>
</protein>
<evidence type="ECO:0000313" key="20">
    <source>
        <dbReference type="Proteomes" id="UP000186817"/>
    </source>
</evidence>
<dbReference type="GO" id="GO:0005524">
    <property type="term" value="F:ATP binding"/>
    <property type="evidence" value="ECO:0007669"/>
    <property type="project" value="UniProtKB-KW"/>
</dbReference>
<gene>
    <name evidence="19" type="primary">RH35</name>
    <name evidence="19" type="ORF">AK812_SmicGene30951</name>
</gene>
<dbReference type="InterPro" id="IPR011992">
    <property type="entry name" value="EF-hand-dom_pair"/>
</dbReference>
<dbReference type="PROSITE" id="PS51192">
    <property type="entry name" value="HELICASE_ATP_BIND_1"/>
    <property type="match status" value="1"/>
</dbReference>
<feature type="coiled-coil region" evidence="14">
    <location>
        <begin position="707"/>
        <end position="734"/>
    </location>
</feature>
<dbReference type="GO" id="GO:0005737">
    <property type="term" value="C:cytoplasm"/>
    <property type="evidence" value="ECO:0007669"/>
    <property type="project" value="UniProtKB-ARBA"/>
</dbReference>
<dbReference type="Pfam" id="PF08477">
    <property type="entry name" value="Roc"/>
    <property type="match status" value="1"/>
</dbReference>
<name>A0A1Q9CY31_SYMMI</name>
<evidence type="ECO:0000256" key="6">
    <source>
        <dbReference type="ARBA" id="ARBA00022801"/>
    </source>
</evidence>
<feature type="compositionally biased region" description="Low complexity" evidence="15">
    <location>
        <begin position="1292"/>
        <end position="1305"/>
    </location>
</feature>
<dbReference type="PROSITE" id="PS51195">
    <property type="entry name" value="Q_MOTIF"/>
    <property type="match status" value="1"/>
</dbReference>
<feature type="region of interest" description="Disordered" evidence="15">
    <location>
        <begin position="2180"/>
        <end position="2201"/>
    </location>
</feature>
<dbReference type="SMART" id="SM00054">
    <property type="entry name" value="EFh"/>
    <property type="match status" value="3"/>
</dbReference>
<evidence type="ECO:0000256" key="13">
    <source>
        <dbReference type="PROSITE-ProRule" id="PRU00552"/>
    </source>
</evidence>